<dbReference type="EMBL" id="JBHSGS010000032">
    <property type="protein sequence ID" value="MFC4719247.1"/>
    <property type="molecule type" value="Genomic_DNA"/>
</dbReference>
<gene>
    <name evidence="7" type="ORF">ACFO5I_05845</name>
</gene>
<dbReference type="PANTHER" id="PTHR33202:SF8">
    <property type="entry name" value="PEROXIDE-RESPONSIVE REPRESSOR PERR"/>
    <property type="match status" value="1"/>
</dbReference>
<comment type="caution">
    <text evidence="7">The sequence shown here is derived from an EMBL/GenBank/DDBJ whole genome shotgun (WGS) entry which is preliminary data.</text>
</comment>
<comment type="similarity">
    <text evidence="1">Belongs to the Fur family.</text>
</comment>
<reference evidence="8" key="1">
    <citation type="journal article" date="2019" name="Int. J. Syst. Evol. Microbiol.">
        <title>The Global Catalogue of Microorganisms (GCM) 10K type strain sequencing project: providing services to taxonomists for standard genome sequencing and annotation.</title>
        <authorList>
            <consortium name="The Broad Institute Genomics Platform"/>
            <consortium name="The Broad Institute Genome Sequencing Center for Infectious Disease"/>
            <person name="Wu L."/>
            <person name="Ma J."/>
        </authorList>
    </citation>
    <scope>NUCLEOTIDE SEQUENCE [LARGE SCALE GENOMIC DNA]</scope>
    <source>
        <strain evidence="8">CGMCC 1.19032</strain>
    </source>
</reference>
<dbReference type="Pfam" id="PF01475">
    <property type="entry name" value="FUR"/>
    <property type="match status" value="1"/>
</dbReference>
<sequence>MVTAFDEALTCLKDEKIRITPQRIAILEFLTEVQTHPTAEEVYQAIEKRFPGISVATVYNNLKRFTELGFLKEMNYASASSRYDFSLKPHYHVICESCGKVADFYYPKLDDVEVAAAQLTNYTVKSHRLEIYGICPNCQQVEGE</sequence>
<evidence type="ECO:0000256" key="6">
    <source>
        <dbReference type="ARBA" id="ARBA00023163"/>
    </source>
</evidence>
<name>A0ABV9MTG6_9ENTE</name>
<accession>A0ABV9MTG6</accession>
<protein>
    <submittedName>
        <fullName evidence="7">Fur family transcriptional regulator</fullName>
    </submittedName>
</protein>
<evidence type="ECO:0000256" key="3">
    <source>
        <dbReference type="ARBA" id="ARBA00022833"/>
    </source>
</evidence>
<evidence type="ECO:0000256" key="5">
    <source>
        <dbReference type="ARBA" id="ARBA00023125"/>
    </source>
</evidence>
<dbReference type="Gene3D" id="1.10.10.10">
    <property type="entry name" value="Winged helix-like DNA-binding domain superfamily/Winged helix DNA-binding domain"/>
    <property type="match status" value="1"/>
</dbReference>
<dbReference type="InterPro" id="IPR043135">
    <property type="entry name" value="Fur_C"/>
</dbReference>
<keyword evidence="2" id="KW-0678">Repressor</keyword>
<dbReference type="Gene3D" id="3.30.1490.190">
    <property type="match status" value="1"/>
</dbReference>
<evidence type="ECO:0000313" key="7">
    <source>
        <dbReference type="EMBL" id="MFC4719247.1"/>
    </source>
</evidence>
<dbReference type="InterPro" id="IPR036388">
    <property type="entry name" value="WH-like_DNA-bd_sf"/>
</dbReference>
<evidence type="ECO:0000256" key="1">
    <source>
        <dbReference type="ARBA" id="ARBA00007957"/>
    </source>
</evidence>
<evidence type="ECO:0000256" key="4">
    <source>
        <dbReference type="ARBA" id="ARBA00023015"/>
    </source>
</evidence>
<dbReference type="SUPFAM" id="SSF46785">
    <property type="entry name" value="Winged helix' DNA-binding domain"/>
    <property type="match status" value="1"/>
</dbReference>
<dbReference type="PANTHER" id="PTHR33202">
    <property type="entry name" value="ZINC UPTAKE REGULATION PROTEIN"/>
    <property type="match status" value="1"/>
</dbReference>
<keyword evidence="6" id="KW-0804">Transcription</keyword>
<proteinExistence type="inferred from homology"/>
<dbReference type="InterPro" id="IPR002481">
    <property type="entry name" value="FUR"/>
</dbReference>
<evidence type="ECO:0000256" key="2">
    <source>
        <dbReference type="ARBA" id="ARBA00022491"/>
    </source>
</evidence>
<dbReference type="CDD" id="cd07153">
    <property type="entry name" value="Fur_like"/>
    <property type="match status" value="1"/>
</dbReference>
<keyword evidence="3" id="KW-0862">Zinc</keyword>
<keyword evidence="4" id="KW-0805">Transcription regulation</keyword>
<dbReference type="Proteomes" id="UP001595969">
    <property type="component" value="Unassembled WGS sequence"/>
</dbReference>
<organism evidence="7 8">
    <name type="scientific">Enterococcus lemanii</name>
    <dbReference type="NCBI Taxonomy" id="1159752"/>
    <lineage>
        <taxon>Bacteria</taxon>
        <taxon>Bacillati</taxon>
        <taxon>Bacillota</taxon>
        <taxon>Bacilli</taxon>
        <taxon>Lactobacillales</taxon>
        <taxon>Enterococcaceae</taxon>
        <taxon>Enterococcus</taxon>
    </lineage>
</organism>
<dbReference type="InterPro" id="IPR036390">
    <property type="entry name" value="WH_DNA-bd_sf"/>
</dbReference>
<keyword evidence="5" id="KW-0238">DNA-binding</keyword>
<dbReference type="RefSeq" id="WP_204654104.1">
    <property type="nucleotide sequence ID" value="NZ_JAFBFD010000019.1"/>
</dbReference>
<evidence type="ECO:0000313" key="8">
    <source>
        <dbReference type="Proteomes" id="UP001595969"/>
    </source>
</evidence>
<keyword evidence="8" id="KW-1185">Reference proteome</keyword>